<dbReference type="PROSITE" id="PS51257">
    <property type="entry name" value="PROKAR_LIPOPROTEIN"/>
    <property type="match status" value="1"/>
</dbReference>
<accession>A0A9D1LA43</accession>
<dbReference type="PANTHER" id="PTHR34512">
    <property type="entry name" value="CELL SURFACE PROTEIN"/>
    <property type="match status" value="1"/>
</dbReference>
<dbReference type="Gene3D" id="2.130.10.10">
    <property type="entry name" value="YVTN repeat-like/Quinoprotein amine dehydrogenase"/>
    <property type="match status" value="1"/>
</dbReference>
<sequence>MKLKKSTRYLIALLLCALVLFAVSACGSDEDPSEAPTSTVTPTTPTPQEATATPEPTPTEAPTPTPTPVFSPHAVAETEPEKYGMKTDIMVNGEIVTEYSRTDKITFEEGEKYTDVKGVITFRGNNYRDTSGVYGTLNIVQKKFSEEPLWKQTTGSMQTMAGDGYWSGCGWTGQPLITEWPKSTRAIMAMYDWAKEQETLVEVIYATQDGRIYFYELETGKPTRDPIDCGFTFKGAGALDPRGIPLMYVGGGDRNPSYASPRVFVISLVTNEILYEFGHDDPFAMRSWCAFDSSALVDAETDTLIYPGENGVCYFVRLGTQYDEAAGTLTINPSDVVKWRYSGSRSSVGNKFWLGIEGSAIAYQGYLFFPDNGGYMMCLDINTLELVWVQDVLDDTNCTGVLEVEDGKPYIYMSTSFHADWRADGDGMAPIPVWKIDAETGEIVWRIDYDCYTVSGNSGGAQGSLAAGKGTLEDIVYIPLGRTPDRWDGLLVALNKKTGEQVWALELENYIWSSPALVYDAETGAGYVIQGDSEGNLFFIDGLTGEILDTFEMDGNIEATPAVYNDILVLGTRNCSIYAIRIE</sequence>
<feature type="domain" description="Pyrrolo-quinoline quinone repeat" evidence="3">
    <location>
        <begin position="360"/>
        <end position="507"/>
    </location>
</feature>
<dbReference type="Proteomes" id="UP000824089">
    <property type="component" value="Unassembled WGS sequence"/>
</dbReference>
<dbReference type="PANTHER" id="PTHR34512:SF30">
    <property type="entry name" value="OUTER MEMBRANE PROTEIN ASSEMBLY FACTOR BAMB"/>
    <property type="match status" value="1"/>
</dbReference>
<dbReference type="EMBL" id="DVMM01000119">
    <property type="protein sequence ID" value="HIU29780.1"/>
    <property type="molecule type" value="Genomic_DNA"/>
</dbReference>
<keyword evidence="2" id="KW-0732">Signal</keyword>
<dbReference type="Gene3D" id="2.40.10.480">
    <property type="match status" value="1"/>
</dbReference>
<feature type="region of interest" description="Disordered" evidence="1">
    <location>
        <begin position="27"/>
        <end position="72"/>
    </location>
</feature>
<dbReference type="Gene3D" id="2.40.128.630">
    <property type="match status" value="1"/>
</dbReference>
<feature type="signal peptide" evidence="2">
    <location>
        <begin position="1"/>
        <end position="27"/>
    </location>
</feature>
<dbReference type="SMART" id="SM00564">
    <property type="entry name" value="PQQ"/>
    <property type="match status" value="3"/>
</dbReference>
<dbReference type="Pfam" id="PF13360">
    <property type="entry name" value="PQQ_2"/>
    <property type="match status" value="1"/>
</dbReference>
<dbReference type="InterPro" id="IPR018391">
    <property type="entry name" value="PQQ_b-propeller_rpt"/>
</dbReference>
<dbReference type="SUPFAM" id="SSF50998">
    <property type="entry name" value="Quinoprotein alcohol dehydrogenase-like"/>
    <property type="match status" value="2"/>
</dbReference>
<gene>
    <name evidence="4" type="ORF">IAD50_05730</name>
</gene>
<dbReference type="InterPro" id="IPR002372">
    <property type="entry name" value="PQQ_rpt_dom"/>
</dbReference>
<dbReference type="AlphaFoldDB" id="A0A9D1LA43"/>
<dbReference type="InterPro" id="IPR015943">
    <property type="entry name" value="WD40/YVTN_repeat-like_dom_sf"/>
</dbReference>
<name>A0A9D1LA43_9CLOT</name>
<evidence type="ECO:0000256" key="2">
    <source>
        <dbReference type="SAM" id="SignalP"/>
    </source>
</evidence>
<comment type="caution">
    <text evidence="4">The sequence shown here is derived from an EMBL/GenBank/DDBJ whole genome shotgun (WGS) entry which is preliminary data.</text>
</comment>
<evidence type="ECO:0000313" key="4">
    <source>
        <dbReference type="EMBL" id="HIU29780.1"/>
    </source>
</evidence>
<evidence type="ECO:0000313" key="5">
    <source>
        <dbReference type="Proteomes" id="UP000824089"/>
    </source>
</evidence>
<proteinExistence type="predicted"/>
<feature type="compositionally biased region" description="Low complexity" evidence="1">
    <location>
        <begin position="34"/>
        <end position="54"/>
    </location>
</feature>
<dbReference type="InterPro" id="IPR011047">
    <property type="entry name" value="Quinoprotein_ADH-like_sf"/>
</dbReference>
<organism evidence="4 5">
    <name type="scientific">Candidatus Egerieisoma faecipullorum</name>
    <dbReference type="NCBI Taxonomy" id="2840963"/>
    <lineage>
        <taxon>Bacteria</taxon>
        <taxon>Bacillati</taxon>
        <taxon>Bacillota</taxon>
        <taxon>Clostridia</taxon>
        <taxon>Eubacteriales</taxon>
        <taxon>Clostridiaceae</taxon>
        <taxon>Clostridiaceae incertae sedis</taxon>
        <taxon>Candidatus Egerieisoma</taxon>
    </lineage>
</organism>
<feature type="compositionally biased region" description="Pro residues" evidence="1">
    <location>
        <begin position="55"/>
        <end position="69"/>
    </location>
</feature>
<feature type="chain" id="PRO_5039721221" evidence="2">
    <location>
        <begin position="28"/>
        <end position="583"/>
    </location>
</feature>
<protein>
    <submittedName>
        <fullName evidence="4">PQQ-binding-like beta-propeller repeat protein</fullName>
    </submittedName>
</protein>
<evidence type="ECO:0000259" key="3">
    <source>
        <dbReference type="Pfam" id="PF13360"/>
    </source>
</evidence>
<evidence type="ECO:0000256" key="1">
    <source>
        <dbReference type="SAM" id="MobiDB-lite"/>
    </source>
</evidence>
<reference evidence="4" key="2">
    <citation type="journal article" date="2021" name="PeerJ">
        <title>Extensive microbial diversity within the chicken gut microbiome revealed by metagenomics and culture.</title>
        <authorList>
            <person name="Gilroy R."/>
            <person name="Ravi A."/>
            <person name="Getino M."/>
            <person name="Pursley I."/>
            <person name="Horton D.L."/>
            <person name="Alikhan N.F."/>
            <person name="Baker D."/>
            <person name="Gharbi K."/>
            <person name="Hall N."/>
            <person name="Watson M."/>
            <person name="Adriaenssens E.M."/>
            <person name="Foster-Nyarko E."/>
            <person name="Jarju S."/>
            <person name="Secka A."/>
            <person name="Antonio M."/>
            <person name="Oren A."/>
            <person name="Chaudhuri R.R."/>
            <person name="La Ragione R."/>
            <person name="Hildebrand F."/>
            <person name="Pallen M.J."/>
        </authorList>
    </citation>
    <scope>NUCLEOTIDE SEQUENCE</scope>
    <source>
        <strain evidence="4">CHK195-4489</strain>
    </source>
</reference>
<reference evidence="4" key="1">
    <citation type="submission" date="2020-10" db="EMBL/GenBank/DDBJ databases">
        <authorList>
            <person name="Gilroy R."/>
        </authorList>
    </citation>
    <scope>NUCLEOTIDE SEQUENCE</scope>
    <source>
        <strain evidence="4">CHK195-4489</strain>
    </source>
</reference>